<reference evidence="3" key="1">
    <citation type="journal article" date="2012" name="Proc. Natl. Acad. Sci. U.S.A.">
        <title>Antigenic diversity is generated by distinct evolutionary mechanisms in African trypanosome species.</title>
        <authorList>
            <person name="Jackson A.P."/>
            <person name="Berry A."/>
            <person name="Aslett M."/>
            <person name="Allison H.C."/>
            <person name="Burton P."/>
            <person name="Vavrova-Anderson J."/>
            <person name="Brown R."/>
            <person name="Browne H."/>
            <person name="Corton N."/>
            <person name="Hauser H."/>
            <person name="Gamble J."/>
            <person name="Gilderthorp R."/>
            <person name="Marcello L."/>
            <person name="McQuillan J."/>
            <person name="Otto T.D."/>
            <person name="Quail M.A."/>
            <person name="Sanders M.J."/>
            <person name="van Tonder A."/>
            <person name="Ginger M.L."/>
            <person name="Field M.C."/>
            <person name="Barry J.D."/>
            <person name="Hertz-Fowler C."/>
            <person name="Berriman M."/>
        </authorList>
    </citation>
    <scope>NUCLEOTIDE SEQUENCE</scope>
    <source>
        <strain evidence="3">Y486</strain>
    </source>
</reference>
<name>G0TVK1_TRYVY</name>
<protein>
    <recommendedName>
        <fullName evidence="4">Trypanosoma vivax</fullName>
    </recommendedName>
</protein>
<feature type="chain" id="PRO_5003409759" description="Trypanosoma vivax" evidence="2">
    <location>
        <begin position="32"/>
        <end position="133"/>
    </location>
</feature>
<dbReference type="EMBL" id="HE573021">
    <property type="protein sequence ID" value="CCC47967.1"/>
    <property type="molecule type" value="Genomic_DNA"/>
</dbReference>
<keyword evidence="2" id="KW-0732">Signal</keyword>
<sequence>MKAVAMFLSMLTPFVPIISLFPLTFVSCSCSAELDEYDEFKVTDSVLWKKRPRTRVVEDTMEEGVCRCKFQRHWRTSVWRGWYITDSLFSLRFMCTFYFPFYHVPSGMRFPLFSCVLLCILGQGGLGTLFPRQ</sequence>
<feature type="transmembrane region" description="Helical" evidence="1">
    <location>
        <begin position="110"/>
        <end position="130"/>
    </location>
</feature>
<keyword evidence="1" id="KW-0472">Membrane</keyword>
<gene>
    <name evidence="3" type="ORF">TVY486_0501770</name>
</gene>
<feature type="signal peptide" evidence="2">
    <location>
        <begin position="1"/>
        <end position="31"/>
    </location>
</feature>
<dbReference type="VEuPathDB" id="TriTrypDB:TvY486_0501770"/>
<keyword evidence="1" id="KW-1133">Transmembrane helix</keyword>
<accession>G0TVK1</accession>
<evidence type="ECO:0008006" key="4">
    <source>
        <dbReference type="Google" id="ProtNLM"/>
    </source>
</evidence>
<keyword evidence="1" id="KW-0812">Transmembrane</keyword>
<dbReference type="PROSITE" id="PS51257">
    <property type="entry name" value="PROKAR_LIPOPROTEIN"/>
    <property type="match status" value="1"/>
</dbReference>
<evidence type="ECO:0000256" key="2">
    <source>
        <dbReference type="SAM" id="SignalP"/>
    </source>
</evidence>
<organism evidence="3">
    <name type="scientific">Trypanosoma vivax (strain Y486)</name>
    <dbReference type="NCBI Taxonomy" id="1055687"/>
    <lineage>
        <taxon>Eukaryota</taxon>
        <taxon>Discoba</taxon>
        <taxon>Euglenozoa</taxon>
        <taxon>Kinetoplastea</taxon>
        <taxon>Metakinetoplastina</taxon>
        <taxon>Trypanosomatida</taxon>
        <taxon>Trypanosomatidae</taxon>
        <taxon>Trypanosoma</taxon>
        <taxon>Duttonella</taxon>
    </lineage>
</organism>
<evidence type="ECO:0000256" key="1">
    <source>
        <dbReference type="SAM" id="Phobius"/>
    </source>
</evidence>
<dbReference type="AlphaFoldDB" id="G0TVK1"/>
<proteinExistence type="predicted"/>
<evidence type="ECO:0000313" key="3">
    <source>
        <dbReference type="EMBL" id="CCC47967.1"/>
    </source>
</evidence>